<feature type="transmembrane region" description="Helical" evidence="8">
    <location>
        <begin position="228"/>
        <end position="253"/>
    </location>
</feature>
<evidence type="ECO:0000256" key="5">
    <source>
        <dbReference type="ARBA" id="ARBA00022989"/>
    </source>
</evidence>
<keyword evidence="3" id="KW-1003">Cell membrane</keyword>
<reference evidence="10 11" key="1">
    <citation type="submission" date="2020-06" db="EMBL/GenBank/DDBJ databases">
        <title>Dysbiosis in marine aquaculture revealed through microbiome analysis: reverse ecology for environmental sustainability.</title>
        <authorList>
            <person name="Haro-Moreno J.M."/>
            <person name="Coutinho F.H."/>
            <person name="Zaragoza-Solas A."/>
            <person name="Picazo A."/>
            <person name="Almagro-Moreno S."/>
            <person name="Lopez-Perez M."/>
        </authorList>
    </citation>
    <scope>NUCLEOTIDE SEQUENCE [LARGE SCALE GENOMIC DNA]</scope>
    <source>
        <strain evidence="10">MCMED-G41</strain>
    </source>
</reference>
<dbReference type="Proteomes" id="UP000551848">
    <property type="component" value="Unassembled WGS sequence"/>
</dbReference>
<name>A0A838XUY2_9GAMM</name>
<evidence type="ECO:0000256" key="3">
    <source>
        <dbReference type="ARBA" id="ARBA00022475"/>
    </source>
</evidence>
<proteinExistence type="inferred from homology"/>
<comment type="subcellular location">
    <subcellularLocation>
        <location evidence="1 8">Cell membrane</location>
        <topology evidence="1 8">Multi-pass membrane protein</topology>
    </subcellularLocation>
</comment>
<keyword evidence="2 8" id="KW-0813">Transport</keyword>
<dbReference type="CDD" id="cd06261">
    <property type="entry name" value="TM_PBP2"/>
    <property type="match status" value="1"/>
</dbReference>
<dbReference type="Pfam" id="PF00528">
    <property type="entry name" value="BPD_transp_1"/>
    <property type="match status" value="1"/>
</dbReference>
<evidence type="ECO:0000259" key="9">
    <source>
        <dbReference type="PROSITE" id="PS50928"/>
    </source>
</evidence>
<protein>
    <submittedName>
        <fullName evidence="10">ABC transporter permease</fullName>
    </submittedName>
</protein>
<dbReference type="GO" id="GO:0055085">
    <property type="term" value="P:transmembrane transport"/>
    <property type="evidence" value="ECO:0007669"/>
    <property type="project" value="InterPro"/>
</dbReference>
<dbReference type="EMBL" id="JACETL010000015">
    <property type="protein sequence ID" value="MBA4692491.1"/>
    <property type="molecule type" value="Genomic_DNA"/>
</dbReference>
<feature type="transmembrane region" description="Helical" evidence="8">
    <location>
        <begin position="133"/>
        <end position="154"/>
    </location>
</feature>
<feature type="domain" description="ABC transmembrane type-1" evidence="9">
    <location>
        <begin position="94"/>
        <end position="292"/>
    </location>
</feature>
<dbReference type="PANTHER" id="PTHR43163:SF6">
    <property type="entry name" value="DIPEPTIDE TRANSPORT SYSTEM PERMEASE PROTEIN DPPB-RELATED"/>
    <property type="match status" value="1"/>
</dbReference>
<evidence type="ECO:0000256" key="6">
    <source>
        <dbReference type="ARBA" id="ARBA00023136"/>
    </source>
</evidence>
<dbReference type="PROSITE" id="PS50928">
    <property type="entry name" value="ABC_TM1"/>
    <property type="match status" value="1"/>
</dbReference>
<feature type="non-terminal residue" evidence="10">
    <location>
        <position position="319"/>
    </location>
</feature>
<keyword evidence="4 8" id="KW-0812">Transmembrane</keyword>
<evidence type="ECO:0000256" key="7">
    <source>
        <dbReference type="ARBA" id="ARBA00024202"/>
    </source>
</evidence>
<organism evidence="10 11">
    <name type="scientific">SAR86 cluster bacterium</name>
    <dbReference type="NCBI Taxonomy" id="2030880"/>
    <lineage>
        <taxon>Bacteria</taxon>
        <taxon>Pseudomonadati</taxon>
        <taxon>Pseudomonadota</taxon>
        <taxon>Gammaproteobacteria</taxon>
        <taxon>SAR86 cluster</taxon>
    </lineage>
</organism>
<evidence type="ECO:0000256" key="4">
    <source>
        <dbReference type="ARBA" id="ARBA00022692"/>
    </source>
</evidence>
<dbReference type="SUPFAM" id="SSF161098">
    <property type="entry name" value="MetI-like"/>
    <property type="match status" value="1"/>
</dbReference>
<dbReference type="Pfam" id="PF19300">
    <property type="entry name" value="BPD_transp_1_N"/>
    <property type="match status" value="1"/>
</dbReference>
<gene>
    <name evidence="10" type="ORF">H2072_01945</name>
</gene>
<dbReference type="Gene3D" id="1.10.3720.10">
    <property type="entry name" value="MetI-like"/>
    <property type="match status" value="1"/>
</dbReference>
<evidence type="ECO:0000256" key="8">
    <source>
        <dbReference type="RuleBase" id="RU363032"/>
    </source>
</evidence>
<evidence type="ECO:0000256" key="2">
    <source>
        <dbReference type="ARBA" id="ARBA00022448"/>
    </source>
</evidence>
<dbReference type="InterPro" id="IPR045621">
    <property type="entry name" value="BPD_transp_1_N"/>
</dbReference>
<dbReference type="InterPro" id="IPR035906">
    <property type="entry name" value="MetI-like_sf"/>
</dbReference>
<keyword evidence="5 8" id="KW-1133">Transmembrane helix</keyword>
<evidence type="ECO:0000313" key="11">
    <source>
        <dbReference type="Proteomes" id="UP000551848"/>
    </source>
</evidence>
<feature type="transmembrane region" description="Helical" evidence="8">
    <location>
        <begin position="9"/>
        <end position="27"/>
    </location>
</feature>
<dbReference type="InterPro" id="IPR000515">
    <property type="entry name" value="MetI-like"/>
</dbReference>
<comment type="similarity">
    <text evidence="7">Belongs to the binding-protein-dependent transport system permease family. OppBC subfamily.</text>
</comment>
<feature type="transmembrane region" description="Helical" evidence="8">
    <location>
        <begin position="100"/>
        <end position="121"/>
    </location>
</feature>
<dbReference type="GO" id="GO:0005886">
    <property type="term" value="C:plasma membrane"/>
    <property type="evidence" value="ECO:0007669"/>
    <property type="project" value="UniProtKB-SubCell"/>
</dbReference>
<sequence length="319" mass="34878">MLQVILKRIAIAIPVILIVASLTFFLVRMAPGGPFDAEKVVPPQVMKNLNAVYNLDAPLIIQYRDYMLNLVQGDFGPSFRYPGRSVTEMIFTGLPVTFELAFYAIIVAMIIGSLAGVIAAVKRNTLLDYVPMTIAMIGICMPTFLLGPLLVLYFGIYLEALPVSGWDSLPGDKILPSITLGAAYAAYIARLSRGGMLETLSEDYIRTARAKGLPEYQVIIKHALQGGLVPVVSFLGPAVAGLIGGSFVVETIFQIPGLGRFYVEAAFNRDYTMILGTTIFFSTLIIFFNLLSDIAVLLMNPRARSQTSIKKVHYGRMHG</sequence>
<comment type="caution">
    <text evidence="10">The sequence shown here is derived from an EMBL/GenBank/DDBJ whole genome shotgun (WGS) entry which is preliminary data.</text>
</comment>
<dbReference type="PANTHER" id="PTHR43163">
    <property type="entry name" value="DIPEPTIDE TRANSPORT SYSTEM PERMEASE PROTEIN DPPB-RELATED"/>
    <property type="match status" value="1"/>
</dbReference>
<evidence type="ECO:0000313" key="10">
    <source>
        <dbReference type="EMBL" id="MBA4692491.1"/>
    </source>
</evidence>
<evidence type="ECO:0000256" key="1">
    <source>
        <dbReference type="ARBA" id="ARBA00004651"/>
    </source>
</evidence>
<keyword evidence="6 8" id="KW-0472">Membrane</keyword>
<dbReference type="AlphaFoldDB" id="A0A838XUY2"/>
<accession>A0A838XUY2</accession>
<feature type="transmembrane region" description="Helical" evidence="8">
    <location>
        <begin position="273"/>
        <end position="298"/>
    </location>
</feature>